<feature type="transmembrane region" description="Helical" evidence="6">
    <location>
        <begin position="135"/>
        <end position="153"/>
    </location>
</feature>
<keyword evidence="4 6" id="KW-1133">Transmembrane helix</keyword>
<keyword evidence="8" id="KW-1185">Reference proteome</keyword>
<organism evidence="7 8">
    <name type="scientific">Methanothermus fervidus (strain ATCC 43054 / DSM 2088 / JCM 10308 / V24 S)</name>
    <dbReference type="NCBI Taxonomy" id="523846"/>
    <lineage>
        <taxon>Archaea</taxon>
        <taxon>Methanobacteriati</taxon>
        <taxon>Methanobacteriota</taxon>
        <taxon>Methanomada group</taxon>
        <taxon>Methanobacteria</taxon>
        <taxon>Methanobacteriales</taxon>
        <taxon>Methanothermaceae</taxon>
        <taxon>Methanothermus</taxon>
    </lineage>
</organism>
<evidence type="ECO:0000256" key="4">
    <source>
        <dbReference type="ARBA" id="ARBA00022989"/>
    </source>
</evidence>
<dbReference type="OrthoDB" id="137390at2157"/>
<dbReference type="Proteomes" id="UP000002315">
    <property type="component" value="Chromosome"/>
</dbReference>
<feature type="transmembrane region" description="Helical" evidence="6">
    <location>
        <begin position="12"/>
        <end position="42"/>
    </location>
</feature>
<protein>
    <recommendedName>
        <fullName evidence="9">AI-2E family transporter</fullName>
    </recommendedName>
</protein>
<comment type="similarity">
    <text evidence="2">Belongs to the autoinducer-2 exporter (AI-2E) (TC 2.A.86) family.</text>
</comment>
<gene>
    <name evidence="7" type="ordered locus">Mfer_1175</name>
</gene>
<sequence length="325" mass="36543">MKADLGKVMTSVPFLTIILVILSFIVLYPLFTTLILSAVFAYGTNLISKKFEKKVKYKSLSITIGMITIVLPILFVLLFLFYSLLNALPSLIKVVNVHSIMKYIPFKVPTDIITDLTHRVVEFVFVYLLELVRSLPTLSIHLLVFIMSTFYLARDGTKLIQYIRSILPKNKVKLFNKMLREIEVTIRAIFYGHFLAALIVGIFATMAYYILGYPFPAILGVITMFTTVIPVIGPWPVYLSLGIYDIIHGNVIRGVAIIVFGKSLGFLDVYLRTELGGKYAEIHPMLFLVGFIGGPMIWGIAGFILGPLILCTTHTIIKTYKSIET</sequence>
<evidence type="ECO:0000256" key="1">
    <source>
        <dbReference type="ARBA" id="ARBA00004141"/>
    </source>
</evidence>
<dbReference type="AlphaFoldDB" id="E3GWP2"/>
<evidence type="ECO:0000313" key="8">
    <source>
        <dbReference type="Proteomes" id="UP000002315"/>
    </source>
</evidence>
<evidence type="ECO:0000256" key="3">
    <source>
        <dbReference type="ARBA" id="ARBA00022692"/>
    </source>
</evidence>
<evidence type="ECO:0008006" key="9">
    <source>
        <dbReference type="Google" id="ProtNLM"/>
    </source>
</evidence>
<evidence type="ECO:0000256" key="6">
    <source>
        <dbReference type="SAM" id="Phobius"/>
    </source>
</evidence>
<dbReference type="KEGG" id="mfv:Mfer_1175"/>
<reference evidence="7 8" key="1">
    <citation type="journal article" date="2010" name="Stand. Genomic Sci.">
        <title>Complete genome sequence of Methanothermus fervidus type strain (V24S).</title>
        <authorList>
            <person name="Anderson I."/>
            <person name="Djao O.D."/>
            <person name="Misra M."/>
            <person name="Chertkov O."/>
            <person name="Nolan M."/>
            <person name="Lucas S."/>
            <person name="Lapidus A."/>
            <person name="Del Rio T.G."/>
            <person name="Tice H."/>
            <person name="Cheng J.F."/>
            <person name="Tapia R."/>
            <person name="Han C."/>
            <person name="Goodwin L."/>
            <person name="Pitluck S."/>
            <person name="Liolios K."/>
            <person name="Ivanova N."/>
            <person name="Mavromatis K."/>
            <person name="Mikhailova N."/>
            <person name="Pati A."/>
            <person name="Brambilla E."/>
            <person name="Chen A."/>
            <person name="Palaniappan K."/>
            <person name="Land M."/>
            <person name="Hauser L."/>
            <person name="Chang Y.J."/>
            <person name="Jeffries C.D."/>
            <person name="Sikorski J."/>
            <person name="Spring S."/>
            <person name="Rohde M."/>
            <person name="Eichinger K."/>
            <person name="Huber H."/>
            <person name="Wirth R."/>
            <person name="Goker M."/>
            <person name="Detter J.C."/>
            <person name="Woyke T."/>
            <person name="Bristow J."/>
            <person name="Eisen J.A."/>
            <person name="Markowitz V."/>
            <person name="Hugenholtz P."/>
            <person name="Klenk H.P."/>
            <person name="Kyrpides N.C."/>
        </authorList>
    </citation>
    <scope>NUCLEOTIDE SEQUENCE [LARGE SCALE GENOMIC DNA]</scope>
    <source>
        <strain evidence="8">ATCC 43054 / DSM 2088 / JCM 10308 / V24 S</strain>
    </source>
</reference>
<dbReference type="PANTHER" id="PTHR21716:SF4">
    <property type="entry name" value="TRANSMEMBRANE PROTEIN 245"/>
    <property type="match status" value="1"/>
</dbReference>
<keyword evidence="5 6" id="KW-0472">Membrane</keyword>
<dbReference type="GO" id="GO:0016020">
    <property type="term" value="C:membrane"/>
    <property type="evidence" value="ECO:0007669"/>
    <property type="project" value="UniProtKB-SubCell"/>
</dbReference>
<evidence type="ECO:0000313" key="7">
    <source>
        <dbReference type="EMBL" id="ADP77961.1"/>
    </source>
</evidence>
<dbReference type="EMBL" id="CP002278">
    <property type="protein sequence ID" value="ADP77961.1"/>
    <property type="molecule type" value="Genomic_DNA"/>
</dbReference>
<name>E3GWP2_METFV</name>
<dbReference type="Pfam" id="PF01594">
    <property type="entry name" value="AI-2E_transport"/>
    <property type="match status" value="1"/>
</dbReference>
<dbReference type="PANTHER" id="PTHR21716">
    <property type="entry name" value="TRANSMEMBRANE PROTEIN"/>
    <property type="match status" value="1"/>
</dbReference>
<evidence type="ECO:0000256" key="2">
    <source>
        <dbReference type="ARBA" id="ARBA00009773"/>
    </source>
</evidence>
<proteinExistence type="inferred from homology"/>
<feature type="transmembrane region" description="Helical" evidence="6">
    <location>
        <begin position="251"/>
        <end position="273"/>
    </location>
</feature>
<dbReference type="InterPro" id="IPR002549">
    <property type="entry name" value="AI-2E-like"/>
</dbReference>
<keyword evidence="3 6" id="KW-0812">Transmembrane</keyword>
<feature type="transmembrane region" description="Helical" evidence="6">
    <location>
        <begin position="188"/>
        <end position="211"/>
    </location>
</feature>
<feature type="transmembrane region" description="Helical" evidence="6">
    <location>
        <begin position="62"/>
        <end position="85"/>
    </location>
</feature>
<comment type="subcellular location">
    <subcellularLocation>
        <location evidence="1">Membrane</location>
        <topology evidence="1">Multi-pass membrane protein</topology>
    </subcellularLocation>
</comment>
<accession>E3GWP2</accession>
<dbReference type="STRING" id="523846.Mfer_1175"/>
<feature type="transmembrane region" description="Helical" evidence="6">
    <location>
        <begin position="217"/>
        <end position="239"/>
    </location>
</feature>
<dbReference type="HOGENOM" id="CLU_041771_3_0_2"/>
<feature type="transmembrane region" description="Helical" evidence="6">
    <location>
        <begin position="285"/>
        <end position="311"/>
    </location>
</feature>
<evidence type="ECO:0000256" key="5">
    <source>
        <dbReference type="ARBA" id="ARBA00023136"/>
    </source>
</evidence>